<comment type="similarity">
    <text evidence="1">Belongs to the FMO family.</text>
</comment>
<evidence type="ECO:0000256" key="6">
    <source>
        <dbReference type="SAM" id="MobiDB-lite"/>
    </source>
</evidence>
<proteinExistence type="inferred from homology"/>
<feature type="region of interest" description="Disordered" evidence="6">
    <location>
        <begin position="67"/>
        <end position="101"/>
    </location>
</feature>
<evidence type="ECO:0000256" key="5">
    <source>
        <dbReference type="ARBA" id="ARBA00023002"/>
    </source>
</evidence>
<reference evidence="7" key="1">
    <citation type="submission" date="2021-02" db="EMBL/GenBank/DDBJ databases">
        <authorList>
            <person name="Syme A R."/>
            <person name="Syme A R."/>
            <person name="Moolhuijzen P."/>
        </authorList>
    </citation>
    <scope>NUCLEOTIDE SEQUENCE</scope>
    <source>
        <strain evidence="7">W1-1</strain>
    </source>
</reference>
<keyword evidence="2" id="KW-0285">Flavoprotein</keyword>
<dbReference type="EMBL" id="HG992982">
    <property type="protein sequence ID" value="CAE7187161.1"/>
    <property type="molecule type" value="Genomic_DNA"/>
</dbReference>
<evidence type="ECO:0000313" key="7">
    <source>
        <dbReference type="EMBL" id="CAE7187161.1"/>
    </source>
</evidence>
<dbReference type="Pfam" id="PF13450">
    <property type="entry name" value="NAD_binding_8"/>
    <property type="match status" value="1"/>
</dbReference>
<dbReference type="Proteomes" id="UP000472372">
    <property type="component" value="Chromosome 6"/>
</dbReference>
<dbReference type="Gene3D" id="3.50.50.60">
    <property type="entry name" value="FAD/NAD(P)-binding domain"/>
    <property type="match status" value="2"/>
</dbReference>
<keyword evidence="5" id="KW-0560">Oxidoreductase</keyword>
<dbReference type="Pfam" id="PF00743">
    <property type="entry name" value="FMO-like"/>
    <property type="match status" value="2"/>
</dbReference>
<gene>
    <name evidence="7" type="ORF">PTTW11_07097</name>
</gene>
<dbReference type="PRINTS" id="PR00370">
    <property type="entry name" value="FMOXYGENASE"/>
</dbReference>
<dbReference type="GO" id="GO:0050660">
    <property type="term" value="F:flavin adenine dinucleotide binding"/>
    <property type="evidence" value="ECO:0007669"/>
    <property type="project" value="InterPro"/>
</dbReference>
<dbReference type="InterPro" id="IPR050346">
    <property type="entry name" value="FMO-like"/>
</dbReference>
<evidence type="ECO:0000256" key="2">
    <source>
        <dbReference type="ARBA" id="ARBA00022630"/>
    </source>
</evidence>
<keyword evidence="3" id="KW-0274">FAD</keyword>
<dbReference type="InterPro" id="IPR020946">
    <property type="entry name" value="Flavin_mOase-like"/>
</dbReference>
<dbReference type="InterPro" id="IPR000960">
    <property type="entry name" value="Flavin_mOase"/>
</dbReference>
<dbReference type="GO" id="GO:0004499">
    <property type="term" value="F:N,N-dimethylaniline monooxygenase activity"/>
    <property type="evidence" value="ECO:0007669"/>
    <property type="project" value="InterPro"/>
</dbReference>
<organism evidence="7 8">
    <name type="scientific">Pyrenophora teres f. teres</name>
    <dbReference type="NCBI Taxonomy" id="97479"/>
    <lineage>
        <taxon>Eukaryota</taxon>
        <taxon>Fungi</taxon>
        <taxon>Dikarya</taxon>
        <taxon>Ascomycota</taxon>
        <taxon>Pezizomycotina</taxon>
        <taxon>Dothideomycetes</taxon>
        <taxon>Pleosporomycetidae</taxon>
        <taxon>Pleosporales</taxon>
        <taxon>Pleosporineae</taxon>
        <taxon>Pleosporaceae</taxon>
        <taxon>Pyrenophora</taxon>
    </lineage>
</organism>
<sequence length="502" mass="56304">MTENEGTSIRARTVAVVGAGPSGVIAAKYLRAEKAFDKIDLFEQRSQAGGIWTYTGDQRDENLFSIPQENPEPGVQEPKWKPKAPVSNENTNTNGINGTSKVPSFLSPMYEQLETNIPRGLMGFQDLDWPSDSQLFPTHEAVLKYIQDYTADVQEYIHYNTQVTDIIPTSPSNPTTTWAVTTHKLLTNQTTTSTYSAVIVANGHFIVPHIPSIPSIHEWASQHPGRITHSKYYRSPTDFTAKKTIVIGNSASGADLSKQISVHCTSPLLWSTRSTSLFSATHGSATCSDPTRRPVPPIARFLPESRGVQFLDGSTEHDIDAVVFATGYFYSLPFLKSVEPKLITSGERVERTYKHVFYADKPTLAFLALPQRVIPFPLAEAQASVVARVYAGRLDLPSLAEMRKWQGEVEEEMGKGRNFHLLPFPKDAEYINEMSKWAMQAERKEGLESGGEGKCPPVWGEWEFKCRENFPEIRRRFGEKGEKRKEIRDIRELGFEFGERKA</sequence>
<evidence type="ECO:0000313" key="8">
    <source>
        <dbReference type="Proteomes" id="UP000472372"/>
    </source>
</evidence>
<keyword evidence="4" id="KW-0521">NADP</keyword>
<dbReference type="PIRSF" id="PIRSF000332">
    <property type="entry name" value="FMO"/>
    <property type="match status" value="1"/>
</dbReference>
<dbReference type="GO" id="GO:0050661">
    <property type="term" value="F:NADP binding"/>
    <property type="evidence" value="ECO:0007669"/>
    <property type="project" value="InterPro"/>
</dbReference>
<accession>A0A6S6W645</accession>
<dbReference type="SUPFAM" id="SSF51905">
    <property type="entry name" value="FAD/NAD(P)-binding domain"/>
    <property type="match status" value="2"/>
</dbReference>
<evidence type="ECO:0000256" key="1">
    <source>
        <dbReference type="ARBA" id="ARBA00009183"/>
    </source>
</evidence>
<dbReference type="InterPro" id="IPR036188">
    <property type="entry name" value="FAD/NAD-bd_sf"/>
</dbReference>
<feature type="compositionally biased region" description="Low complexity" evidence="6">
    <location>
        <begin position="88"/>
        <end position="99"/>
    </location>
</feature>
<name>A0A6S6W645_9PLEO</name>
<dbReference type="PANTHER" id="PTHR23023">
    <property type="entry name" value="DIMETHYLANILINE MONOOXYGENASE"/>
    <property type="match status" value="1"/>
</dbReference>
<evidence type="ECO:0000256" key="4">
    <source>
        <dbReference type="ARBA" id="ARBA00022857"/>
    </source>
</evidence>
<protein>
    <submittedName>
        <fullName evidence="7">Flavin dependent</fullName>
    </submittedName>
</protein>
<dbReference type="AlphaFoldDB" id="A0A6S6W645"/>
<evidence type="ECO:0000256" key="3">
    <source>
        <dbReference type="ARBA" id="ARBA00022827"/>
    </source>
</evidence>